<name>A0A916N427_9BURK</name>
<dbReference type="GO" id="GO:0015074">
    <property type="term" value="P:DNA integration"/>
    <property type="evidence" value="ECO:0007669"/>
    <property type="project" value="UniProtKB-KW"/>
</dbReference>
<dbReference type="GO" id="GO:0003677">
    <property type="term" value="F:DNA binding"/>
    <property type="evidence" value="ECO:0007669"/>
    <property type="project" value="UniProtKB-UniRule"/>
</dbReference>
<dbReference type="Pfam" id="PF00589">
    <property type="entry name" value="Phage_integrase"/>
    <property type="match status" value="1"/>
</dbReference>
<dbReference type="InterPro" id="IPR013762">
    <property type="entry name" value="Integrase-like_cat_sf"/>
</dbReference>
<evidence type="ECO:0000259" key="7">
    <source>
        <dbReference type="PROSITE" id="PS51900"/>
    </source>
</evidence>
<protein>
    <submittedName>
        <fullName evidence="8">Tyrosine recombinase XerC</fullName>
    </submittedName>
</protein>
<keyword evidence="9" id="KW-1185">Reference proteome</keyword>
<dbReference type="PROSITE" id="PS51898">
    <property type="entry name" value="TYR_RECOMBINASE"/>
    <property type="match status" value="1"/>
</dbReference>
<feature type="domain" description="Core-binding (CB)" evidence="7">
    <location>
        <begin position="150"/>
        <end position="257"/>
    </location>
</feature>
<dbReference type="Proteomes" id="UP000672934">
    <property type="component" value="Unassembled WGS sequence"/>
</dbReference>
<dbReference type="PROSITE" id="PS51900">
    <property type="entry name" value="CB"/>
    <property type="match status" value="1"/>
</dbReference>
<dbReference type="InterPro" id="IPR046668">
    <property type="entry name" value="DUF6538"/>
</dbReference>
<organism evidence="8 9">
    <name type="scientific">Cupriavidus yeoncheonensis</name>
    <dbReference type="NCBI Taxonomy" id="1462994"/>
    <lineage>
        <taxon>Bacteria</taxon>
        <taxon>Pseudomonadati</taxon>
        <taxon>Pseudomonadota</taxon>
        <taxon>Betaproteobacteria</taxon>
        <taxon>Burkholderiales</taxon>
        <taxon>Burkholderiaceae</taxon>
        <taxon>Cupriavidus</taxon>
    </lineage>
</organism>
<comment type="similarity">
    <text evidence="1">Belongs to the 'phage' integrase family.</text>
</comment>
<proteinExistence type="inferred from homology"/>
<evidence type="ECO:0000256" key="1">
    <source>
        <dbReference type="ARBA" id="ARBA00008857"/>
    </source>
</evidence>
<dbReference type="InterPro" id="IPR010998">
    <property type="entry name" value="Integrase_recombinase_N"/>
</dbReference>
<dbReference type="EMBL" id="CAJPUY010000007">
    <property type="protein sequence ID" value="CAG2140339.1"/>
    <property type="molecule type" value="Genomic_DNA"/>
</dbReference>
<dbReference type="PANTHER" id="PTHR30349">
    <property type="entry name" value="PHAGE INTEGRASE-RELATED"/>
    <property type="match status" value="1"/>
</dbReference>
<evidence type="ECO:0000313" key="9">
    <source>
        <dbReference type="Proteomes" id="UP000672934"/>
    </source>
</evidence>
<dbReference type="InterPro" id="IPR011010">
    <property type="entry name" value="DNA_brk_join_enz"/>
</dbReference>
<dbReference type="Gene3D" id="1.10.150.130">
    <property type="match status" value="1"/>
</dbReference>
<evidence type="ECO:0000259" key="6">
    <source>
        <dbReference type="PROSITE" id="PS51898"/>
    </source>
</evidence>
<keyword evidence="3 5" id="KW-0238">DNA-binding</keyword>
<evidence type="ECO:0000256" key="5">
    <source>
        <dbReference type="PROSITE-ProRule" id="PRU01248"/>
    </source>
</evidence>
<evidence type="ECO:0000256" key="2">
    <source>
        <dbReference type="ARBA" id="ARBA00022908"/>
    </source>
</evidence>
<dbReference type="Gene3D" id="1.10.443.10">
    <property type="entry name" value="Intergrase catalytic core"/>
    <property type="match status" value="1"/>
</dbReference>
<dbReference type="RefSeq" id="WP_211947267.1">
    <property type="nucleotide sequence ID" value="NZ_CAJPUY010000007.1"/>
</dbReference>
<dbReference type="GO" id="GO:0006310">
    <property type="term" value="P:DNA recombination"/>
    <property type="evidence" value="ECO:0007669"/>
    <property type="project" value="UniProtKB-KW"/>
</dbReference>
<dbReference type="PANTHER" id="PTHR30349:SF41">
    <property type="entry name" value="INTEGRASE_RECOMBINASE PROTEIN MJ0367-RELATED"/>
    <property type="match status" value="1"/>
</dbReference>
<gene>
    <name evidence="8" type="primary">xerC_3</name>
    <name evidence="8" type="ORF">LMG31506_02297</name>
</gene>
<dbReference type="InterPro" id="IPR050090">
    <property type="entry name" value="Tyrosine_recombinase_XerCD"/>
</dbReference>
<accession>A0A916N427</accession>
<feature type="domain" description="Tyr recombinase" evidence="6">
    <location>
        <begin position="280"/>
        <end position="474"/>
    </location>
</feature>
<sequence length="497" mass="56483">MSIRLPARLHRNRHGILYYRQRIPDDLRLLFPVREVYRSLGTASVREAAPAAHRLAAMFAQLFRTLRRQMTSDSKTPLKQLIEIERLKAMMREQQEEADTRLYDELFKRTQEGIAHARTQRQIGIMEGRAATAMELAHRPAPEAPKPDAPLFSTAAWDYMREQQARGSWTPKTAEALRATFELFVEAVGDRPLNTIDRATMTGFLELLRKLPPNRNKRKEYAGMSLAEIAALEHKPSAPATINRVIERVSTLFKWCIPQEKYGITRNPAEALTIKDEQTIQRRPHTTQELVALFSSREFQRKRFKHSYTYWLMPMALLTGARLNELCQLSLNDIANIDGVQCISVLDEEEGQRTKNANARRVVPVHSTLIELGLLRHVERLRSAGESRLFPELKPGRDGFGTAASKWFGRYSDRCGVTNPETVFHSFRHWFITAMMNAGVSETVTGEIVGHETGRITSKVYYHGTALNLLQAAVEQVRLPTAVHTLIPPVGISGEGR</sequence>
<comment type="caution">
    <text evidence="8">The sequence shown here is derived from an EMBL/GenBank/DDBJ whole genome shotgun (WGS) entry which is preliminary data.</text>
</comment>
<dbReference type="SUPFAM" id="SSF56349">
    <property type="entry name" value="DNA breaking-rejoining enzymes"/>
    <property type="match status" value="1"/>
</dbReference>
<reference evidence="8" key="1">
    <citation type="submission" date="2021-03" db="EMBL/GenBank/DDBJ databases">
        <authorList>
            <person name="Peeters C."/>
        </authorList>
    </citation>
    <scope>NUCLEOTIDE SEQUENCE</scope>
    <source>
        <strain evidence="8">LMG 31506</strain>
    </source>
</reference>
<dbReference type="InterPro" id="IPR002104">
    <property type="entry name" value="Integrase_catalytic"/>
</dbReference>
<evidence type="ECO:0000256" key="3">
    <source>
        <dbReference type="ARBA" id="ARBA00023125"/>
    </source>
</evidence>
<dbReference type="InterPro" id="IPR044068">
    <property type="entry name" value="CB"/>
</dbReference>
<evidence type="ECO:0000313" key="8">
    <source>
        <dbReference type="EMBL" id="CAG2140339.1"/>
    </source>
</evidence>
<dbReference type="AlphaFoldDB" id="A0A916N427"/>
<dbReference type="Pfam" id="PF20172">
    <property type="entry name" value="DUF6538"/>
    <property type="match status" value="1"/>
</dbReference>
<dbReference type="CDD" id="cd01184">
    <property type="entry name" value="INT_C_like_1"/>
    <property type="match status" value="1"/>
</dbReference>
<keyword evidence="2" id="KW-0229">DNA integration</keyword>
<evidence type="ECO:0000256" key="4">
    <source>
        <dbReference type="ARBA" id="ARBA00023172"/>
    </source>
</evidence>
<keyword evidence="4" id="KW-0233">DNA recombination</keyword>